<dbReference type="EMBL" id="EU197055">
    <property type="protein sequence ID" value="ABY62890.1"/>
    <property type="molecule type" value="Genomic_DNA"/>
</dbReference>
<organismHost>
    <name type="scientific">Pseudomonas chlororaphis</name>
    <dbReference type="NCBI Taxonomy" id="587753"/>
</organismHost>
<evidence type="ECO:0000313" key="2">
    <source>
        <dbReference type="Proteomes" id="UP000002421"/>
    </source>
</evidence>
<dbReference type="KEGG" id="vg:6372330"/>
<sequence length="170" mass="19293">MAALKASEQTIADTLSACREPFTADELFQNCAADQIPVPYHQCKALAEISHKCIENGGFYNILSRIDGGGNVLTFFNNQGDLLNAVALNRPEISKDRKIPKLNWLKQYFANIGYTQDRIEIKYIQRMIESHIRDGGSWATTLNDTSIVFILKMHGQVKAHMEFHKEYRGE</sequence>
<organism evidence="1 2">
    <name type="scientific">Pseudomonas phage 201phi2-1</name>
    <name type="common">Pseudomonas chlororaphis phage 201phi2-1</name>
    <dbReference type="NCBI Taxonomy" id="198110"/>
    <lineage>
        <taxon>Viruses</taxon>
        <taxon>Duplodnaviria</taxon>
        <taxon>Heunggongvirae</taxon>
        <taxon>Uroviricota</taxon>
        <taxon>Caudoviricetes</taxon>
        <taxon>Chimalliviridae</taxon>
        <taxon>Serwervirus</taxon>
        <taxon>Serwervirus 201phi21</taxon>
    </lineage>
</organism>
<accession>B3FK32</accession>
<dbReference type="OrthoDB" id="39479at10239"/>
<protein>
    <submittedName>
        <fullName evidence="1">Uncharacterized protein</fullName>
    </submittedName>
</protein>
<reference evidence="1 2" key="1">
    <citation type="journal article" date="2008" name="Virology">
        <title>Characterization of Pseudomonas chlororaphis myovirus 201varphi2-1 via genomic sequencing, mass spectrometry, and electron microscopy.</title>
        <authorList>
            <person name="Thomas J.A."/>
            <person name="Rolando M.R."/>
            <person name="Carroll C.A."/>
            <person name="Shen P.S."/>
            <person name="Belnap D.M."/>
            <person name="Weintraub S.T."/>
            <person name="Serwer P."/>
            <person name="Hardies S.C."/>
        </authorList>
    </citation>
    <scope>NUCLEOTIDE SEQUENCE</scope>
</reference>
<keyword evidence="2" id="KW-1185">Reference proteome</keyword>
<dbReference type="RefSeq" id="YP_001956782.1">
    <property type="nucleotide sequence ID" value="NC_010821.1"/>
</dbReference>
<proteinExistence type="predicted"/>
<name>B3FK32_BP201</name>
<gene>
    <name evidence="1" type="ORF">201phi2-1p057</name>
</gene>
<evidence type="ECO:0000313" key="1">
    <source>
        <dbReference type="EMBL" id="ABY62890.1"/>
    </source>
</evidence>
<dbReference type="Proteomes" id="UP000002421">
    <property type="component" value="Segment"/>
</dbReference>